<evidence type="ECO:0000256" key="4">
    <source>
        <dbReference type="ARBA" id="ARBA00022679"/>
    </source>
</evidence>
<feature type="domain" description="Post-SET" evidence="7">
    <location>
        <begin position="134"/>
        <end position="150"/>
    </location>
</feature>
<evidence type="ECO:0000313" key="8">
    <source>
        <dbReference type="EMBL" id="KKS98646.1"/>
    </source>
</evidence>
<dbReference type="SUPFAM" id="SSF82199">
    <property type="entry name" value="SET domain"/>
    <property type="match status" value="1"/>
</dbReference>
<evidence type="ECO:0000256" key="1">
    <source>
        <dbReference type="ARBA" id="ARBA00004286"/>
    </source>
</evidence>
<comment type="caution">
    <text evidence="8">The sequence shown here is derived from an EMBL/GenBank/DDBJ whole genome shotgun (WGS) entry which is preliminary data.</text>
</comment>
<evidence type="ECO:0000259" key="6">
    <source>
        <dbReference type="PROSITE" id="PS50280"/>
    </source>
</evidence>
<sequence length="184" mass="21079">MKKKAEEKYLSDSWIDPRLEVKKSDIHGHGVFTSQDINAGEIIMIWGGEVIPKKDFDDNLYREFSLVPISEDHYLGLSADVTTGSLDEFLNHSCDPNAWLNDEVTVSARRHIKKGEEITVDFATWDDGGWAYSDDGRCSCGSNLCRGRLTNNDWQRTDLQDRYGDHFSPYLRQRIMNSNRESAI</sequence>
<evidence type="ECO:0000313" key="9">
    <source>
        <dbReference type="Proteomes" id="UP000034894"/>
    </source>
</evidence>
<evidence type="ECO:0000256" key="5">
    <source>
        <dbReference type="ARBA" id="ARBA00022691"/>
    </source>
</evidence>
<dbReference type="Pfam" id="PF00856">
    <property type="entry name" value="SET"/>
    <property type="match status" value="1"/>
</dbReference>
<dbReference type="Gene3D" id="2.170.270.10">
    <property type="entry name" value="SET domain"/>
    <property type="match status" value="1"/>
</dbReference>
<dbReference type="InterPro" id="IPR003616">
    <property type="entry name" value="Post-SET_dom"/>
</dbReference>
<organism evidence="8 9">
    <name type="scientific">Candidatus Gottesmanbacteria bacterium GW2011_GWA2_43_14</name>
    <dbReference type="NCBI Taxonomy" id="1618443"/>
    <lineage>
        <taxon>Bacteria</taxon>
        <taxon>Candidatus Gottesmaniibacteriota</taxon>
    </lineage>
</organism>
<dbReference type="GO" id="GO:0008168">
    <property type="term" value="F:methyltransferase activity"/>
    <property type="evidence" value="ECO:0007669"/>
    <property type="project" value="UniProtKB-KW"/>
</dbReference>
<proteinExistence type="predicted"/>
<evidence type="ECO:0000256" key="2">
    <source>
        <dbReference type="ARBA" id="ARBA00022454"/>
    </source>
</evidence>
<dbReference type="GO" id="GO:0032259">
    <property type="term" value="P:methylation"/>
    <property type="evidence" value="ECO:0007669"/>
    <property type="project" value="UniProtKB-KW"/>
</dbReference>
<dbReference type="PANTHER" id="PTHR22884">
    <property type="entry name" value="SET DOMAIN PROTEINS"/>
    <property type="match status" value="1"/>
</dbReference>
<dbReference type="Proteomes" id="UP000034894">
    <property type="component" value="Unassembled WGS sequence"/>
</dbReference>
<dbReference type="GO" id="GO:0005694">
    <property type="term" value="C:chromosome"/>
    <property type="evidence" value="ECO:0007669"/>
    <property type="project" value="UniProtKB-SubCell"/>
</dbReference>
<dbReference type="InterPro" id="IPR050777">
    <property type="entry name" value="SET2_Histone-Lys_MeTrsfase"/>
</dbReference>
<keyword evidence="2" id="KW-0158">Chromosome</keyword>
<dbReference type="AlphaFoldDB" id="A0A0G1FUI7"/>
<keyword evidence="3" id="KW-0489">Methyltransferase</keyword>
<dbReference type="EMBL" id="LCFP01000001">
    <property type="protein sequence ID" value="KKS98646.1"/>
    <property type="molecule type" value="Genomic_DNA"/>
</dbReference>
<comment type="subcellular location">
    <subcellularLocation>
        <location evidence="1">Chromosome</location>
    </subcellularLocation>
</comment>
<accession>A0A0G1FUI7</accession>
<keyword evidence="4" id="KW-0808">Transferase</keyword>
<keyword evidence="5" id="KW-0949">S-adenosyl-L-methionine</keyword>
<evidence type="ECO:0000259" key="7">
    <source>
        <dbReference type="PROSITE" id="PS50868"/>
    </source>
</evidence>
<dbReference type="STRING" id="1618443.UV73_C0001G0167"/>
<dbReference type="PROSITE" id="PS50280">
    <property type="entry name" value="SET"/>
    <property type="match status" value="1"/>
</dbReference>
<evidence type="ECO:0000256" key="3">
    <source>
        <dbReference type="ARBA" id="ARBA00022603"/>
    </source>
</evidence>
<protein>
    <submittedName>
        <fullName evidence="8">Nuclear protein SET</fullName>
    </submittedName>
</protein>
<reference evidence="8 9" key="1">
    <citation type="journal article" date="2015" name="Nature">
        <title>rRNA introns, odd ribosomes, and small enigmatic genomes across a large radiation of phyla.</title>
        <authorList>
            <person name="Brown C.T."/>
            <person name="Hug L.A."/>
            <person name="Thomas B.C."/>
            <person name="Sharon I."/>
            <person name="Castelle C.J."/>
            <person name="Singh A."/>
            <person name="Wilkins M.J."/>
            <person name="Williams K.H."/>
            <person name="Banfield J.F."/>
        </authorList>
    </citation>
    <scope>NUCLEOTIDE SEQUENCE [LARGE SCALE GENOMIC DNA]</scope>
</reference>
<name>A0A0G1FUI7_9BACT</name>
<gene>
    <name evidence="8" type="ORF">UV73_C0001G0167</name>
</gene>
<dbReference type="PROSITE" id="PS50868">
    <property type="entry name" value="POST_SET"/>
    <property type="match status" value="1"/>
</dbReference>
<dbReference type="InterPro" id="IPR046341">
    <property type="entry name" value="SET_dom_sf"/>
</dbReference>
<dbReference type="SMART" id="SM00317">
    <property type="entry name" value="SET"/>
    <property type="match status" value="1"/>
</dbReference>
<feature type="domain" description="SET" evidence="6">
    <location>
        <begin position="17"/>
        <end position="123"/>
    </location>
</feature>
<dbReference type="InterPro" id="IPR001214">
    <property type="entry name" value="SET_dom"/>
</dbReference>